<dbReference type="SUPFAM" id="SSF54427">
    <property type="entry name" value="NTF2-like"/>
    <property type="match status" value="1"/>
</dbReference>
<dbReference type="Pfam" id="PF12680">
    <property type="entry name" value="SnoaL_2"/>
    <property type="match status" value="1"/>
</dbReference>
<dbReference type="Gene3D" id="3.10.450.50">
    <property type="match status" value="1"/>
</dbReference>
<dbReference type="InterPro" id="IPR037401">
    <property type="entry name" value="SnoaL-like"/>
</dbReference>
<feature type="domain" description="SnoaL-like" evidence="1">
    <location>
        <begin position="10"/>
        <end position="101"/>
    </location>
</feature>
<sequence>MDEAVRVALAYQRAWSGGDVGAAMAYVADDVVLDAPAGRIEGAAGYRAFLEPYVEMLIGAEVLAAFGDGERAVVVYDSATTLVASAPAAELVTVRDGRIAHSRFIFDRLPFQEARAARSAGRLRP</sequence>
<dbReference type="Proteomes" id="UP000635606">
    <property type="component" value="Unassembled WGS sequence"/>
</dbReference>
<keyword evidence="3" id="KW-1185">Reference proteome</keyword>
<comment type="caution">
    <text evidence="2">The sequence shown here is derived from an EMBL/GenBank/DDBJ whole genome shotgun (WGS) entry which is preliminary data.</text>
</comment>
<name>A0A8J4E9I3_9ACTN</name>
<organism evidence="2 3">
    <name type="scientific">Virgisporangium ochraceum</name>
    <dbReference type="NCBI Taxonomy" id="65505"/>
    <lineage>
        <taxon>Bacteria</taxon>
        <taxon>Bacillati</taxon>
        <taxon>Actinomycetota</taxon>
        <taxon>Actinomycetes</taxon>
        <taxon>Micromonosporales</taxon>
        <taxon>Micromonosporaceae</taxon>
        <taxon>Virgisporangium</taxon>
    </lineage>
</organism>
<dbReference type="EMBL" id="BOPH01000024">
    <property type="protein sequence ID" value="GIJ67270.1"/>
    <property type="molecule type" value="Genomic_DNA"/>
</dbReference>
<protein>
    <recommendedName>
        <fullName evidence="1">SnoaL-like domain-containing protein</fullName>
    </recommendedName>
</protein>
<dbReference type="InterPro" id="IPR032710">
    <property type="entry name" value="NTF2-like_dom_sf"/>
</dbReference>
<gene>
    <name evidence="2" type="ORF">Voc01_021870</name>
</gene>
<evidence type="ECO:0000313" key="2">
    <source>
        <dbReference type="EMBL" id="GIJ67270.1"/>
    </source>
</evidence>
<evidence type="ECO:0000259" key="1">
    <source>
        <dbReference type="Pfam" id="PF12680"/>
    </source>
</evidence>
<proteinExistence type="predicted"/>
<reference evidence="2" key="1">
    <citation type="submission" date="2021-01" db="EMBL/GenBank/DDBJ databases">
        <title>Whole genome shotgun sequence of Virgisporangium ochraceum NBRC 16418.</title>
        <authorList>
            <person name="Komaki H."/>
            <person name="Tamura T."/>
        </authorList>
    </citation>
    <scope>NUCLEOTIDE SEQUENCE</scope>
    <source>
        <strain evidence="2">NBRC 16418</strain>
    </source>
</reference>
<accession>A0A8J4E9I3</accession>
<dbReference type="AlphaFoldDB" id="A0A8J4E9I3"/>
<evidence type="ECO:0000313" key="3">
    <source>
        <dbReference type="Proteomes" id="UP000635606"/>
    </source>
</evidence>